<proteinExistence type="predicted"/>
<comment type="caution">
    <text evidence="2">The sequence shown here is derived from an EMBL/GenBank/DDBJ whole genome shotgun (WGS) entry which is preliminary data.</text>
</comment>
<dbReference type="Proteomes" id="UP001153954">
    <property type="component" value="Unassembled WGS sequence"/>
</dbReference>
<feature type="region of interest" description="Disordered" evidence="1">
    <location>
        <begin position="453"/>
        <end position="531"/>
    </location>
</feature>
<name>A0AAU9TSU6_EUPED</name>
<sequence length="639" mass="73685">MLIHTAQTRHIPNSKKRHVTGEQRREFAKNLELQKGELFKRNLINTYQEYGEQAAPIIPNAPALNQIRYEGKKIRLGVQGTLWDSLKHLKHNNVEYHDVIRQVGFDKFFIFYWTNQQTDLFNDLLTLNPGVSLDATGSVVRKIPYGENYHHGPIFLYQIIIHIGSITVPVCCCQMLTERHDTKIIAFWLYERISAKAHVPPEVVADMSDALQNGICMAFCNMTYKQYLSNCYTFLMKKSKVLPRTYLRIDIAHLIHSVATEISFSSVKFVVKDFYLRAIGLMSTLENFTDIEKMMKTFKFDDTVIDYKNIKNSSSCEKQNHCDSHLVCHDEELENNDFDDSDFKNLPTDLDLMNYIDKLVTETHNNIDSNDSIFDDINPYYLVGLLKKLKFLFKRFPSWTNVMRKHYGSEHYVATSSRSESYFKYVKENTITPRLIEARAAYDKLQMITKKPLNKPQKLSEESGLNCQENWRNKNRLDGNLDLDPTEETISDNSINESEARKSNDSESGILKKDESKGPILNNTSDSEFTLTPTKENSISFNKDLNLSKPKFHSTPITFSDTSQLSNISVKKNEENSFSIVLDETPIKFKIHETPRSIKRKQTSTCTPCLPVKRGKYVVPFPSIKVLHQNAAAKNSKKK</sequence>
<dbReference type="EMBL" id="CAKOGL010000007">
    <property type="protein sequence ID" value="CAH2088953.1"/>
    <property type="molecule type" value="Genomic_DNA"/>
</dbReference>
<feature type="compositionally biased region" description="Polar residues" evidence="1">
    <location>
        <begin position="1"/>
        <end position="11"/>
    </location>
</feature>
<evidence type="ECO:0000313" key="3">
    <source>
        <dbReference type="Proteomes" id="UP001153954"/>
    </source>
</evidence>
<protein>
    <recommendedName>
        <fullName evidence="4">Transposase</fullName>
    </recommendedName>
</protein>
<organism evidence="2 3">
    <name type="scientific">Euphydryas editha</name>
    <name type="common">Edith's checkerspot</name>
    <dbReference type="NCBI Taxonomy" id="104508"/>
    <lineage>
        <taxon>Eukaryota</taxon>
        <taxon>Metazoa</taxon>
        <taxon>Ecdysozoa</taxon>
        <taxon>Arthropoda</taxon>
        <taxon>Hexapoda</taxon>
        <taxon>Insecta</taxon>
        <taxon>Pterygota</taxon>
        <taxon>Neoptera</taxon>
        <taxon>Endopterygota</taxon>
        <taxon>Lepidoptera</taxon>
        <taxon>Glossata</taxon>
        <taxon>Ditrysia</taxon>
        <taxon>Papilionoidea</taxon>
        <taxon>Nymphalidae</taxon>
        <taxon>Nymphalinae</taxon>
        <taxon>Euphydryas</taxon>
    </lineage>
</organism>
<feature type="region of interest" description="Disordered" evidence="1">
    <location>
        <begin position="1"/>
        <end position="22"/>
    </location>
</feature>
<evidence type="ECO:0000256" key="1">
    <source>
        <dbReference type="SAM" id="MobiDB-lite"/>
    </source>
</evidence>
<accession>A0AAU9TSU6</accession>
<keyword evidence="3" id="KW-1185">Reference proteome</keyword>
<feature type="compositionally biased region" description="Basic and acidic residues" evidence="1">
    <location>
        <begin position="498"/>
        <end position="517"/>
    </location>
</feature>
<dbReference type="AlphaFoldDB" id="A0AAU9TSU6"/>
<feature type="compositionally biased region" description="Polar residues" evidence="1">
    <location>
        <begin position="521"/>
        <end position="531"/>
    </location>
</feature>
<evidence type="ECO:0000313" key="2">
    <source>
        <dbReference type="EMBL" id="CAH2088953.1"/>
    </source>
</evidence>
<evidence type="ECO:0008006" key="4">
    <source>
        <dbReference type="Google" id="ProtNLM"/>
    </source>
</evidence>
<gene>
    <name evidence="2" type="ORF">EEDITHA_LOCUS5060</name>
</gene>
<reference evidence="2" key="1">
    <citation type="submission" date="2022-03" db="EMBL/GenBank/DDBJ databases">
        <authorList>
            <person name="Tunstrom K."/>
        </authorList>
    </citation>
    <scope>NUCLEOTIDE SEQUENCE</scope>
</reference>